<comment type="caution">
    <text evidence="2">The sequence shown here is derived from an EMBL/GenBank/DDBJ whole genome shotgun (WGS) entry which is preliminary data.</text>
</comment>
<evidence type="ECO:0000313" key="3">
    <source>
        <dbReference type="Proteomes" id="UP000092484"/>
    </source>
</evidence>
<reference evidence="2 3" key="1">
    <citation type="submission" date="2016-06" db="EMBL/GenBank/DDBJ databases">
        <title>Genome sequence of Porphyrobacter dokdonensis DSW-74.</title>
        <authorList>
            <person name="Kim J.F."/>
            <person name="Song J.Y."/>
        </authorList>
    </citation>
    <scope>NUCLEOTIDE SEQUENCE [LARGE SCALE GENOMIC DNA]</scope>
    <source>
        <strain evidence="2 3">DSW-74</strain>
    </source>
</reference>
<proteinExistence type="predicted"/>
<dbReference type="EMBL" id="LZYB01000008">
    <property type="protein sequence ID" value="OBV10049.1"/>
    <property type="molecule type" value="Genomic_DNA"/>
</dbReference>
<dbReference type="Proteomes" id="UP000092484">
    <property type="component" value="Unassembled WGS sequence"/>
</dbReference>
<accession>A0A1A7BC22</accession>
<dbReference type="PATRIC" id="fig|1300349.4.peg.2600"/>
<dbReference type="STRING" id="1300349.I603_2610"/>
<name>A0A1A7BC22_9SPHN</name>
<evidence type="ECO:0008006" key="4">
    <source>
        <dbReference type="Google" id="ProtNLM"/>
    </source>
</evidence>
<feature type="chain" id="PRO_5008354946" description="Secreted protein" evidence="1">
    <location>
        <begin position="24"/>
        <end position="133"/>
    </location>
</feature>
<feature type="signal peptide" evidence="1">
    <location>
        <begin position="1"/>
        <end position="23"/>
    </location>
</feature>
<keyword evidence="3" id="KW-1185">Reference proteome</keyword>
<protein>
    <recommendedName>
        <fullName evidence="4">Secreted protein</fullName>
    </recommendedName>
</protein>
<keyword evidence="1" id="KW-0732">Signal</keyword>
<evidence type="ECO:0000256" key="1">
    <source>
        <dbReference type="SAM" id="SignalP"/>
    </source>
</evidence>
<gene>
    <name evidence="2" type="ORF">I603_2610</name>
</gene>
<evidence type="ECO:0000313" key="2">
    <source>
        <dbReference type="EMBL" id="OBV10049.1"/>
    </source>
</evidence>
<sequence>MKFQAIAVGIGVMALAACSGNTAGSNAEEAAAEQAAASGTVVESPLPVATAFPDSLGAFGDGYPAAGDPCRNLGEAAATSNYLDDSAILVGCPDSASAEALGGNIIDTIEGITLVSIPQGDTMAPPMMEAAGE</sequence>
<organism evidence="2 3">
    <name type="scientific">Erythrobacter dokdonensis DSW-74</name>
    <dbReference type="NCBI Taxonomy" id="1300349"/>
    <lineage>
        <taxon>Bacteria</taxon>
        <taxon>Pseudomonadati</taxon>
        <taxon>Pseudomonadota</taxon>
        <taxon>Alphaproteobacteria</taxon>
        <taxon>Sphingomonadales</taxon>
        <taxon>Erythrobacteraceae</taxon>
        <taxon>Erythrobacter/Porphyrobacter group</taxon>
        <taxon>Erythrobacter</taxon>
    </lineage>
</organism>
<dbReference type="AlphaFoldDB" id="A0A1A7BC22"/>
<dbReference type="PROSITE" id="PS51257">
    <property type="entry name" value="PROKAR_LIPOPROTEIN"/>
    <property type="match status" value="1"/>
</dbReference>